<dbReference type="OrthoDB" id="2122982at2759"/>
<proteinExistence type="predicted"/>
<protein>
    <recommendedName>
        <fullName evidence="4">EF-hand domain-containing protein</fullName>
    </recommendedName>
</protein>
<dbReference type="AlphaFoldDB" id="A0A8H5LJG8"/>
<evidence type="ECO:0000313" key="3">
    <source>
        <dbReference type="Proteomes" id="UP000559027"/>
    </source>
</evidence>
<evidence type="ECO:0008006" key="4">
    <source>
        <dbReference type="Google" id="ProtNLM"/>
    </source>
</evidence>
<dbReference type="Proteomes" id="UP000559027">
    <property type="component" value="Unassembled WGS sequence"/>
</dbReference>
<keyword evidence="3" id="KW-1185">Reference proteome</keyword>
<evidence type="ECO:0000313" key="2">
    <source>
        <dbReference type="EMBL" id="KAF5359795.1"/>
    </source>
</evidence>
<dbReference type="EMBL" id="JAACJO010000004">
    <property type="protein sequence ID" value="KAF5359795.1"/>
    <property type="molecule type" value="Genomic_DNA"/>
</dbReference>
<evidence type="ECO:0000256" key="1">
    <source>
        <dbReference type="SAM" id="MobiDB-lite"/>
    </source>
</evidence>
<organism evidence="2 3">
    <name type="scientific">Leucocoprinus leucothites</name>
    <dbReference type="NCBI Taxonomy" id="201217"/>
    <lineage>
        <taxon>Eukaryota</taxon>
        <taxon>Fungi</taxon>
        <taxon>Dikarya</taxon>
        <taxon>Basidiomycota</taxon>
        <taxon>Agaricomycotina</taxon>
        <taxon>Agaricomycetes</taxon>
        <taxon>Agaricomycetidae</taxon>
        <taxon>Agaricales</taxon>
        <taxon>Agaricineae</taxon>
        <taxon>Agaricaceae</taxon>
        <taxon>Leucocoprinus</taxon>
    </lineage>
</organism>
<name>A0A8H5LJG8_9AGAR</name>
<gene>
    <name evidence="2" type="ORF">D9756_003618</name>
</gene>
<accession>A0A8H5LJG8</accession>
<comment type="caution">
    <text evidence="2">The sequence shown here is derived from an EMBL/GenBank/DDBJ whole genome shotgun (WGS) entry which is preliminary data.</text>
</comment>
<reference evidence="2 3" key="1">
    <citation type="journal article" date="2020" name="ISME J.">
        <title>Uncovering the hidden diversity of litter-decomposition mechanisms in mushroom-forming fungi.</title>
        <authorList>
            <person name="Floudas D."/>
            <person name="Bentzer J."/>
            <person name="Ahren D."/>
            <person name="Johansson T."/>
            <person name="Persson P."/>
            <person name="Tunlid A."/>
        </authorList>
    </citation>
    <scope>NUCLEOTIDE SEQUENCE [LARGE SCALE GENOMIC DNA]</scope>
    <source>
        <strain evidence="2 3">CBS 146.42</strain>
    </source>
</reference>
<feature type="compositionally biased region" description="Basic and acidic residues" evidence="1">
    <location>
        <begin position="56"/>
        <end position="65"/>
    </location>
</feature>
<feature type="region of interest" description="Disordered" evidence="1">
    <location>
        <begin position="28"/>
        <end position="75"/>
    </location>
</feature>
<sequence length="626" mass="70666">MKPPSLNLAKRFSRRVTEELKVTPSLRWARFRGSSDTGAGGKRDDTDGIEEEEAKEAENSDKKDGVPSLNLGGNPDAEERAWLELERLVEENQAAIDAANVGINSEDKSAADKAISSFEQNATIVIQVLEVFGEIHPAIKASVTAFQLVVNLDKSMTDNNDKIQVLRVQITRMMIAFADFRRFREQDRARYDAMDLRTPIGELAQQFEQDITEFASFSELYTQKRPIKQAITKTASFNSMLHSHVTEMLSCSYWRLARFNKQDLFPIKSAKFNTPQEKIIYESIQRNGGSRRILDNQEALENLLTEVKFPKEEIHSLKAELFEDVTKLMHDHLSSIQHTISALLSAGAHDSVEDPRWPASVGSQNLVKGLHQHFSGQLNLVRETPRSADQEFSELKYVSGLTNARRIMEVIDSDGTGDVTLQEANTFAARRPKGWSLLQWIAFWGRGWEINAAHYRDKILEMFGVMDGLYGAVPDENTYYVGGYLESPPLIELRSMLPFIQARGEGVEANAKITTLSKEYLAIEKETFYKNMEAAGYDLWDGVDIVSQITEGVEIEKSFLPLMFILLSRHLNAIQYACTNHVDSFEFPLMVLSLEQVFGDLSRRLSFLRDQPEGRGLQSIACGMVS</sequence>